<organism evidence="1 2">
    <name type="scientific">Fermentimicrarchaeum limneticum</name>
    <dbReference type="NCBI Taxonomy" id="2795018"/>
    <lineage>
        <taxon>Archaea</taxon>
        <taxon>Candidatus Micrarchaeota</taxon>
        <taxon>Candidatus Fermentimicrarchaeales</taxon>
        <taxon>Candidatus Fermentimicrarchaeaceae</taxon>
        <taxon>Candidatus Fermentimicrarchaeum</taxon>
    </lineage>
</organism>
<evidence type="ECO:0000313" key="1">
    <source>
        <dbReference type="EMBL" id="QLJ52786.1"/>
    </source>
</evidence>
<reference evidence="2" key="1">
    <citation type="submission" date="2020-07" db="EMBL/GenBank/DDBJ databases">
        <title>Metabolic diversity and evolutionary history of the archaeal phylum ###Micrarchaeota### uncovered from a freshwater lake metagenome.</title>
        <authorList>
            <person name="Kadnikov V.V."/>
            <person name="Savvichev A.S."/>
            <person name="Mardanov A.V."/>
            <person name="Beletsky A.V."/>
            <person name="Chupakov A.V."/>
            <person name="Kokryatskaya N.M."/>
            <person name="Pimenov N.V."/>
            <person name="Ravin N.V."/>
        </authorList>
    </citation>
    <scope>NUCLEOTIDE SEQUENCE [LARGE SCALE GENOMIC DNA]</scope>
</reference>
<dbReference type="PROSITE" id="PS51257">
    <property type="entry name" value="PROKAR_LIPOPROTEIN"/>
    <property type="match status" value="1"/>
</dbReference>
<dbReference type="KEGG" id="flt:Sv326_0611"/>
<dbReference type="AlphaFoldDB" id="A0A7D5XLI7"/>
<evidence type="ECO:0000313" key="2">
    <source>
        <dbReference type="Proteomes" id="UP000510821"/>
    </source>
</evidence>
<name>A0A7D5XLI7_FERL1</name>
<proteinExistence type="predicted"/>
<dbReference type="EMBL" id="CP058998">
    <property type="protein sequence ID" value="QLJ52786.1"/>
    <property type="molecule type" value="Genomic_DNA"/>
</dbReference>
<sequence length="219" mass="24158">MKVYLLLPLLVTVLFLAGCVQTGGQVQREYVCPNGAIVANASQCPPAQQVVEQTDPEMKTCEEMPESERIPFSDYCYMGLAYKRENATLCKKLSESRRQECYSGLAVLKGDATICDAAGTQKTSCYSNYASEKGDVTACDKISDINSKDSCYSQYASRYADSTVCEMIRTLNYKDSCYMNLASSQCDSSLCNKIASNSTKEQCLRNIQYCGGQQPQPPK</sequence>
<evidence type="ECO:0008006" key="3">
    <source>
        <dbReference type="Google" id="ProtNLM"/>
    </source>
</evidence>
<dbReference type="Proteomes" id="UP000510821">
    <property type="component" value="Chromosome"/>
</dbReference>
<accession>A0A7D5XLI7</accession>
<protein>
    <recommendedName>
        <fullName evidence="3">Lipoprotein</fullName>
    </recommendedName>
</protein>
<gene>
    <name evidence="1" type="ORF">Sv326_0611</name>
</gene>